<dbReference type="EMBL" id="VTET01000001">
    <property type="protein sequence ID" value="TYS74499.1"/>
    <property type="molecule type" value="Genomic_DNA"/>
</dbReference>
<dbReference type="PANTHER" id="PTHR30349">
    <property type="entry name" value="PHAGE INTEGRASE-RELATED"/>
    <property type="match status" value="1"/>
</dbReference>
<dbReference type="AlphaFoldDB" id="A0A5D4THB1"/>
<dbReference type="PANTHER" id="PTHR30349:SF41">
    <property type="entry name" value="INTEGRASE_RECOMBINASE PROTEIN MJ0367-RELATED"/>
    <property type="match status" value="1"/>
</dbReference>
<proteinExistence type="inferred from homology"/>
<dbReference type="Pfam" id="PF00589">
    <property type="entry name" value="Phage_integrase"/>
    <property type="match status" value="1"/>
</dbReference>
<name>A0A5D4THB1_9BACI</name>
<feature type="domain" description="Tyr recombinase" evidence="6">
    <location>
        <begin position="174"/>
        <end position="367"/>
    </location>
</feature>
<evidence type="ECO:0000313" key="9">
    <source>
        <dbReference type="Proteomes" id="UP000324517"/>
    </source>
</evidence>
<keyword evidence="3 5" id="KW-0238">DNA-binding</keyword>
<dbReference type="Pfam" id="PF14657">
    <property type="entry name" value="Arm-DNA-bind_4"/>
    <property type="match status" value="1"/>
</dbReference>
<accession>A0A5D4THB1</accession>
<protein>
    <submittedName>
        <fullName evidence="8">Site-specific integrase</fullName>
    </submittedName>
</protein>
<evidence type="ECO:0000256" key="4">
    <source>
        <dbReference type="ARBA" id="ARBA00023172"/>
    </source>
</evidence>
<dbReference type="GO" id="GO:0015074">
    <property type="term" value="P:DNA integration"/>
    <property type="evidence" value="ECO:0007669"/>
    <property type="project" value="UniProtKB-KW"/>
</dbReference>
<comment type="similarity">
    <text evidence="1">Belongs to the 'phage' integrase family.</text>
</comment>
<evidence type="ECO:0000256" key="5">
    <source>
        <dbReference type="PROSITE-ProRule" id="PRU01248"/>
    </source>
</evidence>
<dbReference type="InterPro" id="IPR004107">
    <property type="entry name" value="Integrase_SAM-like_N"/>
</dbReference>
<dbReference type="InterPro" id="IPR010998">
    <property type="entry name" value="Integrase_recombinase_N"/>
</dbReference>
<dbReference type="CDD" id="cd01189">
    <property type="entry name" value="INT_ICEBs1_C_like"/>
    <property type="match status" value="1"/>
</dbReference>
<dbReference type="InterPro" id="IPR002104">
    <property type="entry name" value="Integrase_catalytic"/>
</dbReference>
<evidence type="ECO:0000256" key="3">
    <source>
        <dbReference type="ARBA" id="ARBA00023125"/>
    </source>
</evidence>
<sequence length="374" mass="43475">MRKENKMPIYPYEKSGKEHWYYAFEVKESNGKRKTIKKRGFKGKTEARKAEAEARVQWEKGSYIDPSKITLGEYITIWLENKRDISPETRSTNEGHLRNHILPIIGSIQLQKVNVSDLEKLIKSLYDKGLAEGTVRKIYNLAYTCFKVATKKELINKNPFDLLEKGDKPKKHRAKFDYWSSEEVIHFFSVLEHRQRIMFVLAIRCGMRRSEICGLRWKDIDFVNKRLSIIQTLRPKQGLKIGTKTDAGYRSIALSNTVLDELQKHRKLIVEERLFCDEYHDNDLVVCQSNGLPVSLGNFDKFWKRILSNTGMRKIKFHELRHTCASLLLSASVHPKVVQELLGHSSITMTIDTYSHLMPNMQSEAVNALDEMLK</sequence>
<dbReference type="GO" id="GO:0003677">
    <property type="term" value="F:DNA binding"/>
    <property type="evidence" value="ECO:0007669"/>
    <property type="project" value="UniProtKB-UniRule"/>
</dbReference>
<dbReference type="InterPro" id="IPR013762">
    <property type="entry name" value="Integrase-like_cat_sf"/>
</dbReference>
<dbReference type="GO" id="GO:0006310">
    <property type="term" value="P:DNA recombination"/>
    <property type="evidence" value="ECO:0007669"/>
    <property type="project" value="UniProtKB-KW"/>
</dbReference>
<evidence type="ECO:0000259" key="7">
    <source>
        <dbReference type="PROSITE" id="PS51900"/>
    </source>
</evidence>
<dbReference type="Gene3D" id="1.10.150.130">
    <property type="match status" value="1"/>
</dbReference>
<evidence type="ECO:0000313" key="8">
    <source>
        <dbReference type="EMBL" id="TYS74499.1"/>
    </source>
</evidence>
<dbReference type="InterPro" id="IPR028259">
    <property type="entry name" value="AP2-like_int_N"/>
</dbReference>
<dbReference type="PROSITE" id="PS51898">
    <property type="entry name" value="TYR_RECOMBINASE"/>
    <property type="match status" value="1"/>
</dbReference>
<keyword evidence="2" id="KW-0229">DNA integration</keyword>
<dbReference type="SUPFAM" id="SSF56349">
    <property type="entry name" value="DNA breaking-rejoining enzymes"/>
    <property type="match status" value="1"/>
</dbReference>
<dbReference type="InterPro" id="IPR050090">
    <property type="entry name" value="Tyrosine_recombinase_XerCD"/>
</dbReference>
<dbReference type="InterPro" id="IPR044068">
    <property type="entry name" value="CB"/>
</dbReference>
<dbReference type="PROSITE" id="PS51900">
    <property type="entry name" value="CB"/>
    <property type="match status" value="1"/>
</dbReference>
<dbReference type="OrthoDB" id="9803188at2"/>
<dbReference type="Pfam" id="PF14659">
    <property type="entry name" value="Phage_int_SAM_3"/>
    <property type="match status" value="1"/>
</dbReference>
<feature type="domain" description="Core-binding (CB)" evidence="7">
    <location>
        <begin position="69"/>
        <end position="150"/>
    </location>
</feature>
<dbReference type="Proteomes" id="UP000324517">
    <property type="component" value="Unassembled WGS sequence"/>
</dbReference>
<organism evidence="8 9">
    <name type="scientific">Sutcliffiella horikoshii</name>
    <dbReference type="NCBI Taxonomy" id="79883"/>
    <lineage>
        <taxon>Bacteria</taxon>
        <taxon>Bacillati</taxon>
        <taxon>Bacillota</taxon>
        <taxon>Bacilli</taxon>
        <taxon>Bacillales</taxon>
        <taxon>Bacillaceae</taxon>
        <taxon>Sutcliffiella</taxon>
    </lineage>
</organism>
<reference evidence="8 9" key="1">
    <citation type="submission" date="2019-08" db="EMBL/GenBank/DDBJ databases">
        <title>Bacillus genomes from the desert of Cuatro Cienegas, Coahuila.</title>
        <authorList>
            <person name="Olmedo-Alvarez G."/>
        </authorList>
    </citation>
    <scope>NUCLEOTIDE SEQUENCE [LARGE SCALE GENOMIC DNA]</scope>
    <source>
        <strain evidence="8 9">CH98b_3T</strain>
    </source>
</reference>
<evidence type="ECO:0000256" key="1">
    <source>
        <dbReference type="ARBA" id="ARBA00008857"/>
    </source>
</evidence>
<evidence type="ECO:0000259" key="6">
    <source>
        <dbReference type="PROSITE" id="PS51898"/>
    </source>
</evidence>
<gene>
    <name evidence="8" type="ORF">FZC75_02035</name>
</gene>
<dbReference type="InterPro" id="IPR011010">
    <property type="entry name" value="DNA_brk_join_enz"/>
</dbReference>
<keyword evidence="4" id="KW-0233">DNA recombination</keyword>
<evidence type="ECO:0000256" key="2">
    <source>
        <dbReference type="ARBA" id="ARBA00022908"/>
    </source>
</evidence>
<dbReference type="Gene3D" id="1.10.443.10">
    <property type="entry name" value="Intergrase catalytic core"/>
    <property type="match status" value="1"/>
</dbReference>
<comment type="caution">
    <text evidence="8">The sequence shown here is derived from an EMBL/GenBank/DDBJ whole genome shotgun (WGS) entry which is preliminary data.</text>
</comment>